<sequence length="76" mass="8642">MNVISSLTPVPIDVWVAAQSQSFGYNSSGVVAADNAYPDGVLIQWRGLIKENIFPYFDYHFPIIMFFRDISFIFFG</sequence>
<keyword evidence="2" id="KW-1185">Reference proteome</keyword>
<gene>
    <name evidence="1" type="ORF">Nepgr_000601</name>
</gene>
<proteinExistence type="predicted"/>
<dbReference type="AlphaFoldDB" id="A0AAD3P702"/>
<evidence type="ECO:0000313" key="2">
    <source>
        <dbReference type="Proteomes" id="UP001279734"/>
    </source>
</evidence>
<reference evidence="1" key="1">
    <citation type="submission" date="2023-05" db="EMBL/GenBank/DDBJ databases">
        <title>Nepenthes gracilis genome sequencing.</title>
        <authorList>
            <person name="Fukushima K."/>
        </authorList>
    </citation>
    <scope>NUCLEOTIDE SEQUENCE</scope>
    <source>
        <strain evidence="1">SING2019-196</strain>
    </source>
</reference>
<comment type="caution">
    <text evidence="1">The sequence shown here is derived from an EMBL/GenBank/DDBJ whole genome shotgun (WGS) entry which is preliminary data.</text>
</comment>
<organism evidence="1 2">
    <name type="scientific">Nepenthes gracilis</name>
    <name type="common">Slender pitcher plant</name>
    <dbReference type="NCBI Taxonomy" id="150966"/>
    <lineage>
        <taxon>Eukaryota</taxon>
        <taxon>Viridiplantae</taxon>
        <taxon>Streptophyta</taxon>
        <taxon>Embryophyta</taxon>
        <taxon>Tracheophyta</taxon>
        <taxon>Spermatophyta</taxon>
        <taxon>Magnoliopsida</taxon>
        <taxon>eudicotyledons</taxon>
        <taxon>Gunneridae</taxon>
        <taxon>Pentapetalae</taxon>
        <taxon>Caryophyllales</taxon>
        <taxon>Nepenthaceae</taxon>
        <taxon>Nepenthes</taxon>
    </lineage>
</organism>
<evidence type="ECO:0000313" key="1">
    <source>
        <dbReference type="EMBL" id="GMG98761.1"/>
    </source>
</evidence>
<name>A0AAD3P702_NEPGR</name>
<protein>
    <submittedName>
        <fullName evidence="1">Uncharacterized protein</fullName>
    </submittedName>
</protein>
<dbReference type="EMBL" id="BSYO01000001">
    <property type="protein sequence ID" value="GMG98761.1"/>
    <property type="molecule type" value="Genomic_DNA"/>
</dbReference>
<dbReference type="Proteomes" id="UP001279734">
    <property type="component" value="Unassembled WGS sequence"/>
</dbReference>
<accession>A0AAD3P702</accession>